<gene>
    <name evidence="2" type="ORF">NRB56_61300</name>
</gene>
<reference evidence="2 3" key="1">
    <citation type="submission" date="2019-10" db="EMBL/GenBank/DDBJ databases">
        <title>Nocardia macrotermitis sp. nov. and Nocardia aurantia sp. nov., isolated from the gut of fungus growing-termite Macrotermes natalensis.</title>
        <authorList>
            <person name="Benndorf R."/>
            <person name="Schwitalla J."/>
            <person name="Martin K."/>
            <person name="De Beer W."/>
            <person name="Kaster A.-K."/>
            <person name="Vollmers J."/>
            <person name="Poulsen M."/>
            <person name="Beemelmanns C."/>
        </authorList>
    </citation>
    <scope>NUCLEOTIDE SEQUENCE [LARGE SCALE GENOMIC DNA]</scope>
    <source>
        <strain evidence="2 3">RB56</strain>
    </source>
</reference>
<dbReference type="Proteomes" id="UP000431401">
    <property type="component" value="Unassembled WGS sequence"/>
</dbReference>
<dbReference type="AlphaFoldDB" id="A0A7K0DYA5"/>
<organism evidence="2 3">
    <name type="scientific">Nocardia aurantia</name>
    <dbReference type="NCBI Taxonomy" id="2585199"/>
    <lineage>
        <taxon>Bacteria</taxon>
        <taxon>Bacillati</taxon>
        <taxon>Actinomycetota</taxon>
        <taxon>Actinomycetes</taxon>
        <taxon>Mycobacteriales</taxon>
        <taxon>Nocardiaceae</taxon>
        <taxon>Nocardia</taxon>
    </lineage>
</organism>
<proteinExistence type="predicted"/>
<sequence length="343" mass="37578">MSDIDAWRAVAVAAATGPADRPAAETAVREAYRAAGLAEPAGFVWADSPLSGVLALADLDAPGRSVREDIRTLPWAAERRRLHDELGPAGWTELWHATGGHLWDTTRLLTDRLRAGVVAAMLESGRYIDTDPAAAEAEVRGLLLDAVLGQHEAPWLAAFDDRAERLSGLAGVARAAGWWWPFEHVVVLCERPSRLLRDEAGRLHAADGPAVLFPDGFALHAWHGMPVHTDFLAGLSTLTPARIRGEENAELRRVLLEHYGYDRYLAESGAEPVHRDETGILWRIPLSDDEDVVMVEVVNSTPEPDGTHHTYWLRVPPETQTARAGVAWTFDLDAADYAPLQQT</sequence>
<comment type="caution">
    <text evidence="2">The sequence shown here is derived from an EMBL/GenBank/DDBJ whole genome shotgun (WGS) entry which is preliminary data.</text>
</comment>
<dbReference type="Pfam" id="PF20530">
    <property type="entry name" value="DUF6745"/>
    <property type="match status" value="1"/>
</dbReference>
<feature type="domain" description="DUF6745" evidence="1">
    <location>
        <begin position="139"/>
        <end position="343"/>
    </location>
</feature>
<dbReference type="OrthoDB" id="871648at2"/>
<evidence type="ECO:0000259" key="1">
    <source>
        <dbReference type="Pfam" id="PF20530"/>
    </source>
</evidence>
<accession>A0A7K0DYA5</accession>
<evidence type="ECO:0000313" key="2">
    <source>
        <dbReference type="EMBL" id="MQY30528.1"/>
    </source>
</evidence>
<dbReference type="EMBL" id="WEGI01000014">
    <property type="protein sequence ID" value="MQY30528.1"/>
    <property type="molecule type" value="Genomic_DNA"/>
</dbReference>
<keyword evidence="3" id="KW-1185">Reference proteome</keyword>
<name>A0A7K0DYA5_9NOCA</name>
<dbReference type="RefSeq" id="WP_153347790.1">
    <property type="nucleotide sequence ID" value="NZ_WEGI01000014.1"/>
</dbReference>
<evidence type="ECO:0000313" key="3">
    <source>
        <dbReference type="Proteomes" id="UP000431401"/>
    </source>
</evidence>
<dbReference type="InterPro" id="IPR046633">
    <property type="entry name" value="DUF6745"/>
</dbReference>
<protein>
    <recommendedName>
        <fullName evidence="1">DUF6745 domain-containing protein</fullName>
    </recommendedName>
</protein>